<dbReference type="CDD" id="cd06168">
    <property type="entry name" value="LSMD1"/>
    <property type="match status" value="1"/>
</dbReference>
<dbReference type="Pfam" id="PF01423">
    <property type="entry name" value="LSM"/>
    <property type="match status" value="1"/>
</dbReference>
<reference evidence="2 3" key="1">
    <citation type="submission" date="2024-05" db="EMBL/GenBank/DDBJ databases">
        <title>Long read based assembly of the Candida bracarensis genome reveals expanded adhesin content.</title>
        <authorList>
            <person name="Marcet-Houben M."/>
            <person name="Ksiezopolska E."/>
            <person name="Gabaldon T."/>
        </authorList>
    </citation>
    <scope>NUCLEOTIDE SEQUENCE [LARGE SCALE GENOMIC DNA]</scope>
    <source>
        <strain evidence="2 3">CBM6</strain>
    </source>
</reference>
<evidence type="ECO:0000313" key="2">
    <source>
        <dbReference type="EMBL" id="KAL3234292.1"/>
    </source>
</evidence>
<organism evidence="2 3">
    <name type="scientific">Nakaseomyces bracarensis</name>
    <dbReference type="NCBI Taxonomy" id="273131"/>
    <lineage>
        <taxon>Eukaryota</taxon>
        <taxon>Fungi</taxon>
        <taxon>Dikarya</taxon>
        <taxon>Ascomycota</taxon>
        <taxon>Saccharomycotina</taxon>
        <taxon>Saccharomycetes</taxon>
        <taxon>Saccharomycetales</taxon>
        <taxon>Saccharomycetaceae</taxon>
        <taxon>Nakaseomyces</taxon>
    </lineage>
</organism>
<dbReference type="Gene3D" id="2.30.30.100">
    <property type="match status" value="1"/>
</dbReference>
<comment type="caution">
    <text evidence="2">The sequence shown here is derived from an EMBL/GenBank/DDBJ whole genome shotgun (WGS) entry which is preliminary data.</text>
</comment>
<dbReference type="SMART" id="SM00651">
    <property type="entry name" value="Sm"/>
    <property type="match status" value="1"/>
</dbReference>
<sequence>MGMMDFRVSDFIGSTLFIDIDEDRSLQGTLVAVDCQMNLLLDHVHEYTKTIGSRRLGLVSVPQPTIKSIRISQAKMRAITDFKRQFQQNIV</sequence>
<dbReference type="InterPro" id="IPR010920">
    <property type="entry name" value="LSM_dom_sf"/>
</dbReference>
<dbReference type="InterPro" id="IPR034110">
    <property type="entry name" value="LSMD1_Sm"/>
</dbReference>
<accession>A0ABR4NYP3</accession>
<evidence type="ECO:0000313" key="3">
    <source>
        <dbReference type="Proteomes" id="UP001623330"/>
    </source>
</evidence>
<dbReference type="InterPro" id="IPR001163">
    <property type="entry name" value="Sm_dom_euk/arc"/>
</dbReference>
<proteinExistence type="predicted"/>
<protein>
    <submittedName>
        <fullName evidence="2">N-alpha-acetyltransferase 38, NatC auxiliary subunit</fullName>
    </submittedName>
</protein>
<keyword evidence="3" id="KW-1185">Reference proteome</keyword>
<gene>
    <name evidence="2" type="ORF">RNJ44_03054</name>
</gene>
<dbReference type="Proteomes" id="UP001623330">
    <property type="component" value="Unassembled WGS sequence"/>
</dbReference>
<dbReference type="EMBL" id="JBEVYD010000003">
    <property type="protein sequence ID" value="KAL3234292.1"/>
    <property type="molecule type" value="Genomic_DNA"/>
</dbReference>
<dbReference type="SUPFAM" id="SSF50182">
    <property type="entry name" value="Sm-like ribonucleoproteins"/>
    <property type="match status" value="1"/>
</dbReference>
<evidence type="ECO:0000259" key="1">
    <source>
        <dbReference type="SMART" id="SM00651"/>
    </source>
</evidence>
<name>A0ABR4NYP3_9SACH</name>
<feature type="domain" description="Sm" evidence="1">
    <location>
        <begin position="6"/>
        <end position="71"/>
    </location>
</feature>